<sequence>MHDARKAGTEPVTAEAIPDHAPRGQLPNSPSQPIVQDLPTLNLHFQTSEEGSIYDSDTDPGLGDLLKDIVPSWSTDGSPNRHPSNGANLTTAPIEEILDVGHTAHQYGSSFSLHPPTLGNANLGPTLLAPIPCRVELPAILGVGNGAKEHCHQPSAFQRPSSAQSRIAALQQEIVDLQIRIKELEASIAHKPLEAHNPSDTMDPAVKVMALEQVLLALDSQLGTISDNQRDTKVALTAIVQFLDWQSQRPAASALACTGKLAKLTSPTEATLVEQEVQYDQWTQPVRTTRMKTSAGIANLQAQLGQALCAKQQVEAQLQHTLGVAQALQQANRQLTLTLDETRQAYVNREMAWNHSMATLTSGSVSGTRSSHLGSNPGNVGNF</sequence>
<proteinExistence type="predicted"/>
<feature type="region of interest" description="Disordered" evidence="2">
    <location>
        <begin position="65"/>
        <end position="88"/>
    </location>
</feature>
<dbReference type="AlphaFoldDB" id="A0A9W8BA16"/>
<feature type="coiled-coil region" evidence="1">
    <location>
        <begin position="297"/>
        <end position="345"/>
    </location>
</feature>
<evidence type="ECO:0000313" key="3">
    <source>
        <dbReference type="EMBL" id="KAJ1984486.1"/>
    </source>
</evidence>
<keyword evidence="4" id="KW-1185">Reference proteome</keyword>
<protein>
    <submittedName>
        <fullName evidence="3">Uncharacterized protein</fullName>
    </submittedName>
</protein>
<feature type="region of interest" description="Disordered" evidence="2">
    <location>
        <begin position="1"/>
        <end position="36"/>
    </location>
</feature>
<gene>
    <name evidence="3" type="ORF">H4R34_000633</name>
</gene>
<name>A0A9W8BA16_9FUNG</name>
<reference evidence="3" key="1">
    <citation type="submission" date="2022-07" db="EMBL/GenBank/DDBJ databases">
        <title>Phylogenomic reconstructions and comparative analyses of Kickxellomycotina fungi.</title>
        <authorList>
            <person name="Reynolds N.K."/>
            <person name="Stajich J.E."/>
            <person name="Barry K."/>
            <person name="Grigoriev I.V."/>
            <person name="Crous P."/>
            <person name="Smith M.E."/>
        </authorList>
    </citation>
    <scope>NUCLEOTIDE SEQUENCE</scope>
    <source>
        <strain evidence="3">RSA 567</strain>
    </source>
</reference>
<evidence type="ECO:0000256" key="2">
    <source>
        <dbReference type="SAM" id="MobiDB-lite"/>
    </source>
</evidence>
<dbReference type="Proteomes" id="UP001151582">
    <property type="component" value="Unassembled WGS sequence"/>
</dbReference>
<feature type="region of interest" description="Disordered" evidence="2">
    <location>
        <begin position="363"/>
        <end position="383"/>
    </location>
</feature>
<accession>A0A9W8BA16</accession>
<dbReference type="EMBL" id="JANBQB010000018">
    <property type="protein sequence ID" value="KAJ1984486.1"/>
    <property type="molecule type" value="Genomic_DNA"/>
</dbReference>
<feature type="compositionally biased region" description="Polar residues" evidence="2">
    <location>
        <begin position="72"/>
        <end position="88"/>
    </location>
</feature>
<comment type="caution">
    <text evidence="3">The sequence shown here is derived from an EMBL/GenBank/DDBJ whole genome shotgun (WGS) entry which is preliminary data.</text>
</comment>
<evidence type="ECO:0000256" key="1">
    <source>
        <dbReference type="SAM" id="Coils"/>
    </source>
</evidence>
<dbReference type="OrthoDB" id="10504578at2759"/>
<organism evidence="3 4">
    <name type="scientific">Dimargaris verticillata</name>
    <dbReference type="NCBI Taxonomy" id="2761393"/>
    <lineage>
        <taxon>Eukaryota</taxon>
        <taxon>Fungi</taxon>
        <taxon>Fungi incertae sedis</taxon>
        <taxon>Zoopagomycota</taxon>
        <taxon>Kickxellomycotina</taxon>
        <taxon>Dimargaritomycetes</taxon>
        <taxon>Dimargaritales</taxon>
        <taxon>Dimargaritaceae</taxon>
        <taxon>Dimargaris</taxon>
    </lineage>
</organism>
<evidence type="ECO:0000313" key="4">
    <source>
        <dbReference type="Proteomes" id="UP001151582"/>
    </source>
</evidence>
<keyword evidence="1" id="KW-0175">Coiled coil</keyword>